<evidence type="ECO:0000313" key="2">
    <source>
        <dbReference type="Proteomes" id="UP000265520"/>
    </source>
</evidence>
<dbReference type="AlphaFoldDB" id="A0A392W0D0"/>
<dbReference type="Proteomes" id="UP000265520">
    <property type="component" value="Unassembled WGS sequence"/>
</dbReference>
<keyword evidence="2" id="KW-1185">Reference proteome</keyword>
<comment type="caution">
    <text evidence="1">The sequence shown here is derived from an EMBL/GenBank/DDBJ whole genome shotgun (WGS) entry which is preliminary data.</text>
</comment>
<evidence type="ECO:0000313" key="1">
    <source>
        <dbReference type="EMBL" id="MCI92355.1"/>
    </source>
</evidence>
<proteinExistence type="predicted"/>
<name>A0A392W0D0_9FABA</name>
<accession>A0A392W0D0</accession>
<sequence>MQQLELIPAHMRLAQARPRLGATNNTNTHNTHAYCAWRKG</sequence>
<reference evidence="1 2" key="1">
    <citation type="journal article" date="2018" name="Front. Plant Sci.">
        <title>Red Clover (Trifolium pratense) and Zigzag Clover (T. medium) - A Picture of Genomic Similarities and Differences.</title>
        <authorList>
            <person name="Dluhosova J."/>
            <person name="Istvanek J."/>
            <person name="Nedelnik J."/>
            <person name="Repkova J."/>
        </authorList>
    </citation>
    <scope>NUCLEOTIDE SEQUENCE [LARGE SCALE GENOMIC DNA]</scope>
    <source>
        <strain evidence="2">cv. 10/8</strain>
        <tissue evidence="1">Leaf</tissue>
    </source>
</reference>
<organism evidence="1 2">
    <name type="scientific">Trifolium medium</name>
    <dbReference type="NCBI Taxonomy" id="97028"/>
    <lineage>
        <taxon>Eukaryota</taxon>
        <taxon>Viridiplantae</taxon>
        <taxon>Streptophyta</taxon>
        <taxon>Embryophyta</taxon>
        <taxon>Tracheophyta</taxon>
        <taxon>Spermatophyta</taxon>
        <taxon>Magnoliopsida</taxon>
        <taxon>eudicotyledons</taxon>
        <taxon>Gunneridae</taxon>
        <taxon>Pentapetalae</taxon>
        <taxon>rosids</taxon>
        <taxon>fabids</taxon>
        <taxon>Fabales</taxon>
        <taxon>Fabaceae</taxon>
        <taxon>Papilionoideae</taxon>
        <taxon>50 kb inversion clade</taxon>
        <taxon>NPAAA clade</taxon>
        <taxon>Hologalegina</taxon>
        <taxon>IRL clade</taxon>
        <taxon>Trifolieae</taxon>
        <taxon>Trifolium</taxon>
    </lineage>
</organism>
<dbReference type="EMBL" id="LXQA011298606">
    <property type="protein sequence ID" value="MCI92355.1"/>
    <property type="molecule type" value="Genomic_DNA"/>
</dbReference>
<protein>
    <submittedName>
        <fullName evidence="1">Uncharacterized protein</fullName>
    </submittedName>
</protein>
<feature type="non-terminal residue" evidence="1">
    <location>
        <position position="40"/>
    </location>
</feature>